<feature type="transmembrane region" description="Helical" evidence="1">
    <location>
        <begin position="78"/>
        <end position="96"/>
    </location>
</feature>
<dbReference type="RefSeq" id="WP_191155857.1">
    <property type="nucleotide sequence ID" value="NZ_JACXAI010000003.1"/>
</dbReference>
<keyword evidence="1" id="KW-0472">Membrane</keyword>
<feature type="transmembrane region" description="Helical" evidence="1">
    <location>
        <begin position="47"/>
        <end position="66"/>
    </location>
</feature>
<name>A0A926RV53_9BACI</name>
<keyword evidence="3" id="KW-1185">Reference proteome</keyword>
<feature type="transmembrane region" description="Helical" evidence="1">
    <location>
        <begin position="102"/>
        <end position="118"/>
    </location>
</feature>
<sequence length="124" mass="13816">MKFGLGFLTTYLVAIIFIFINNCIVVPLQAGFSSVFIDSFLGFIRELLPTVILSGWIYLLPCCLIGELLYRVFIRNRGFITGLISFGLLGIVLTLLIGGRSIYSLLLATAVAISFYIARREKKI</sequence>
<keyword evidence="1" id="KW-0812">Transmembrane</keyword>
<gene>
    <name evidence="2" type="ORF">IC621_03675</name>
</gene>
<keyword evidence="1" id="KW-1133">Transmembrane helix</keyword>
<reference evidence="2" key="1">
    <citation type="submission" date="2020-09" db="EMBL/GenBank/DDBJ databases">
        <title>A novel bacterium of genus Bacillus, isolated from South China Sea.</title>
        <authorList>
            <person name="Huang H."/>
            <person name="Mo K."/>
            <person name="Hu Y."/>
        </authorList>
    </citation>
    <scope>NUCLEOTIDE SEQUENCE</scope>
    <source>
        <strain evidence="2">IB182487</strain>
    </source>
</reference>
<comment type="caution">
    <text evidence="2">The sequence shown here is derived from an EMBL/GenBank/DDBJ whole genome shotgun (WGS) entry which is preliminary data.</text>
</comment>
<organism evidence="2 3">
    <name type="scientific">Metabacillus arenae</name>
    <dbReference type="NCBI Taxonomy" id="2771434"/>
    <lineage>
        <taxon>Bacteria</taxon>
        <taxon>Bacillati</taxon>
        <taxon>Bacillota</taxon>
        <taxon>Bacilli</taxon>
        <taxon>Bacillales</taxon>
        <taxon>Bacillaceae</taxon>
        <taxon>Metabacillus</taxon>
    </lineage>
</organism>
<feature type="transmembrane region" description="Helical" evidence="1">
    <location>
        <begin position="7"/>
        <end position="27"/>
    </location>
</feature>
<evidence type="ECO:0000256" key="1">
    <source>
        <dbReference type="SAM" id="Phobius"/>
    </source>
</evidence>
<accession>A0A926RV53</accession>
<dbReference type="EMBL" id="JACXAI010000003">
    <property type="protein sequence ID" value="MBD1379323.1"/>
    <property type="molecule type" value="Genomic_DNA"/>
</dbReference>
<dbReference type="AlphaFoldDB" id="A0A926RV53"/>
<dbReference type="Proteomes" id="UP000626844">
    <property type="component" value="Unassembled WGS sequence"/>
</dbReference>
<evidence type="ECO:0000313" key="3">
    <source>
        <dbReference type="Proteomes" id="UP000626844"/>
    </source>
</evidence>
<evidence type="ECO:0000313" key="2">
    <source>
        <dbReference type="EMBL" id="MBD1379323.1"/>
    </source>
</evidence>
<proteinExistence type="predicted"/>
<protein>
    <submittedName>
        <fullName evidence="2">Uncharacterized protein</fullName>
    </submittedName>
</protein>